<protein>
    <submittedName>
        <fullName evidence="3">Uncharacterized protein</fullName>
    </submittedName>
</protein>
<keyword evidence="2" id="KW-0732">Signal</keyword>
<gene>
    <name evidence="3" type="ORF">RCF98_15545</name>
</gene>
<proteinExistence type="predicted"/>
<organism evidence="3 4">
    <name type="scientific">Thiothrix lacustris</name>
    <dbReference type="NCBI Taxonomy" id="525917"/>
    <lineage>
        <taxon>Bacteria</taxon>
        <taxon>Pseudomonadati</taxon>
        <taxon>Pseudomonadota</taxon>
        <taxon>Gammaproteobacteria</taxon>
        <taxon>Thiotrichales</taxon>
        <taxon>Thiotrichaceae</taxon>
        <taxon>Thiothrix</taxon>
    </lineage>
</organism>
<feature type="compositionally biased region" description="Polar residues" evidence="1">
    <location>
        <begin position="40"/>
        <end position="56"/>
    </location>
</feature>
<reference evidence="3 4" key="1">
    <citation type="submission" date="2023-08" db="EMBL/GenBank/DDBJ databases">
        <title>New molecular markers tilS and rpoB for phylogenetic and monitoring studies of the genus Thiothrix biodiversity.</title>
        <authorList>
            <person name="Ravin N.V."/>
            <person name="Smolyakov D."/>
            <person name="Markov N.D."/>
            <person name="Beletsky A.V."/>
            <person name="Mardanov A.V."/>
            <person name="Rudenko T.S."/>
            <person name="Grabovich M.Y."/>
        </authorList>
    </citation>
    <scope>NUCLEOTIDE SEQUENCE [LARGE SCALE GENOMIC DNA]</scope>
    <source>
        <strain evidence="3 4">MK1</strain>
    </source>
</reference>
<evidence type="ECO:0000256" key="1">
    <source>
        <dbReference type="SAM" id="MobiDB-lite"/>
    </source>
</evidence>
<dbReference type="EMBL" id="CP133218">
    <property type="protein sequence ID" value="WML90371.1"/>
    <property type="molecule type" value="Genomic_DNA"/>
</dbReference>
<evidence type="ECO:0000313" key="3">
    <source>
        <dbReference type="EMBL" id="WML90371.1"/>
    </source>
</evidence>
<feature type="signal peptide" evidence="2">
    <location>
        <begin position="1"/>
        <end position="27"/>
    </location>
</feature>
<name>A0ABY9MNY0_9GAMM</name>
<keyword evidence="4" id="KW-1185">Reference proteome</keyword>
<feature type="region of interest" description="Disordered" evidence="1">
    <location>
        <begin position="32"/>
        <end position="90"/>
    </location>
</feature>
<feature type="chain" id="PRO_5047195479" evidence="2">
    <location>
        <begin position="28"/>
        <end position="112"/>
    </location>
</feature>
<dbReference type="PROSITE" id="PS51257">
    <property type="entry name" value="PROKAR_LIPOPROTEIN"/>
    <property type="match status" value="1"/>
</dbReference>
<evidence type="ECO:0000256" key="2">
    <source>
        <dbReference type="SAM" id="SignalP"/>
    </source>
</evidence>
<dbReference type="Proteomes" id="UP001236657">
    <property type="component" value="Chromosome"/>
</dbReference>
<dbReference type="RefSeq" id="WP_308894795.1">
    <property type="nucleotide sequence ID" value="NZ_CP133218.1"/>
</dbReference>
<sequence length="112" mass="11667">MKQHTYKALLSTVVLSMGVFLSGCSNISDSLSDSVSGLNPFQQTTESPANVTTPTPSHKEAPDSSSAAGLWVQSKPAAPPKQPEGVDVNVGNNKQCTTFCALPLRKPPAAAK</sequence>
<evidence type="ECO:0000313" key="4">
    <source>
        <dbReference type="Proteomes" id="UP001236657"/>
    </source>
</evidence>
<accession>A0ABY9MNY0</accession>